<reference evidence="5" key="1">
    <citation type="journal article" date="2015" name="BMC Genomics">
        <title>Genomic and transcriptomic analysis of the endophytic fungus Pestalotiopsis fici reveals its lifestyle and high potential for synthesis of natural products.</title>
        <authorList>
            <person name="Wang X."/>
            <person name="Zhang X."/>
            <person name="Liu L."/>
            <person name="Xiang M."/>
            <person name="Wang W."/>
            <person name="Sun X."/>
            <person name="Che Y."/>
            <person name="Guo L."/>
            <person name="Liu G."/>
            <person name="Guo L."/>
            <person name="Wang C."/>
            <person name="Yin W.B."/>
            <person name="Stadler M."/>
            <person name="Zhang X."/>
            <person name="Liu X."/>
        </authorList>
    </citation>
    <scope>NUCLEOTIDE SEQUENCE [LARGE SCALE GENOMIC DNA]</scope>
    <source>
        <strain evidence="5">W106-1 / CGMCC3.15140</strain>
    </source>
</reference>
<keyword evidence="2" id="KW-0812">Transmembrane</keyword>
<feature type="transmembrane region" description="Helical" evidence="2">
    <location>
        <begin position="218"/>
        <end position="237"/>
    </location>
</feature>
<dbReference type="InParanoid" id="W3X5U2"/>
<evidence type="ECO:0000256" key="1">
    <source>
        <dbReference type="SAM" id="MobiDB-lite"/>
    </source>
</evidence>
<dbReference type="EMBL" id="KI912112">
    <property type="protein sequence ID" value="ETS81394.1"/>
    <property type="molecule type" value="Genomic_DNA"/>
</dbReference>
<organism evidence="4 5">
    <name type="scientific">Pestalotiopsis fici (strain W106-1 / CGMCC3.15140)</name>
    <dbReference type="NCBI Taxonomy" id="1229662"/>
    <lineage>
        <taxon>Eukaryota</taxon>
        <taxon>Fungi</taxon>
        <taxon>Dikarya</taxon>
        <taxon>Ascomycota</taxon>
        <taxon>Pezizomycotina</taxon>
        <taxon>Sordariomycetes</taxon>
        <taxon>Xylariomycetidae</taxon>
        <taxon>Amphisphaeriales</taxon>
        <taxon>Sporocadaceae</taxon>
        <taxon>Pestalotiopsis</taxon>
    </lineage>
</organism>
<evidence type="ECO:0000256" key="2">
    <source>
        <dbReference type="SAM" id="Phobius"/>
    </source>
</evidence>
<accession>W3X5U2</accession>
<feature type="region of interest" description="Disordered" evidence="1">
    <location>
        <begin position="1"/>
        <end position="20"/>
    </location>
</feature>
<dbReference type="KEGG" id="pfy:PFICI_06396"/>
<sequence>MFHRTAARDKNGGQDDVELGPKIQSGIFDFADDSWIRTHHRDNLIHKLEHPKGRGHSYPYDRSSLQGFGAFRVAEDLRRYVQALQDYDYMGRFKDQTYDPFIITGEHYIERCMFDIAMKYRERAEDPLKQLKSFEEWENASVRPTPVGGTRTENRRNTRWRAFRDRIVLAGLGGIFLVGPMWLMVLHNTLYTVLVSTTVFIFVFGFLMALLLTKPMDVMASTAAYAAVLVVFVGLNVDSNSITTSV</sequence>
<feature type="transmembrane region" description="Helical" evidence="2">
    <location>
        <begin position="191"/>
        <end position="211"/>
    </location>
</feature>
<proteinExistence type="predicted"/>
<evidence type="ECO:0000313" key="4">
    <source>
        <dbReference type="EMBL" id="ETS81394.1"/>
    </source>
</evidence>
<evidence type="ECO:0000259" key="3">
    <source>
        <dbReference type="Pfam" id="PF20237"/>
    </source>
</evidence>
<dbReference type="AlphaFoldDB" id="W3X5U2"/>
<feature type="domain" description="DUF6594" evidence="3">
    <location>
        <begin position="111"/>
        <end position="230"/>
    </location>
</feature>
<dbReference type="OrthoDB" id="3546297at2759"/>
<feature type="compositionally biased region" description="Basic and acidic residues" evidence="1">
    <location>
        <begin position="1"/>
        <end position="13"/>
    </location>
</feature>
<dbReference type="Pfam" id="PF20237">
    <property type="entry name" value="DUF6594"/>
    <property type="match status" value="1"/>
</dbReference>
<dbReference type="GeneID" id="19271409"/>
<gene>
    <name evidence="4" type="ORF">PFICI_06396</name>
</gene>
<name>W3X5U2_PESFW</name>
<dbReference type="RefSeq" id="XP_007833168.1">
    <property type="nucleotide sequence ID" value="XM_007834977.1"/>
</dbReference>
<dbReference type="eggNOG" id="ENOG502RJ3Q">
    <property type="taxonomic scope" value="Eukaryota"/>
</dbReference>
<dbReference type="Proteomes" id="UP000030651">
    <property type="component" value="Unassembled WGS sequence"/>
</dbReference>
<dbReference type="OMA" id="DSWIRTH"/>
<keyword evidence="2" id="KW-0472">Membrane</keyword>
<evidence type="ECO:0000313" key="5">
    <source>
        <dbReference type="Proteomes" id="UP000030651"/>
    </source>
</evidence>
<dbReference type="InterPro" id="IPR046529">
    <property type="entry name" value="DUF6594"/>
</dbReference>
<protein>
    <recommendedName>
        <fullName evidence="3">DUF6594 domain-containing protein</fullName>
    </recommendedName>
</protein>
<keyword evidence="2" id="KW-1133">Transmembrane helix</keyword>
<dbReference type="HOGENOM" id="CLU_050262_1_0_1"/>
<feature type="transmembrane region" description="Helical" evidence="2">
    <location>
        <begin position="167"/>
        <end position="185"/>
    </location>
</feature>
<keyword evidence="5" id="KW-1185">Reference proteome</keyword>